<gene>
    <name evidence="1" type="ORF">Aau02nite_03280</name>
</gene>
<keyword evidence="2" id="KW-1185">Reference proteome</keyword>
<proteinExistence type="predicted"/>
<evidence type="ECO:0000313" key="2">
    <source>
        <dbReference type="Proteomes" id="UP000681340"/>
    </source>
</evidence>
<dbReference type="AlphaFoldDB" id="A0A919S5Q3"/>
<sequence length="102" mass="11115">MLTRWIAGGEQAASLVRIAPTHWVGSGCIDPAVALRVTARRIDLAVALRVKVRCIDLAGALRVTADVSDQRSRSARWRRCIRVSGRGPLDGEDALDQRSRPA</sequence>
<organism evidence="1 2">
    <name type="scientific">Actinoplanes auranticolor</name>
    <dbReference type="NCBI Taxonomy" id="47988"/>
    <lineage>
        <taxon>Bacteria</taxon>
        <taxon>Bacillati</taxon>
        <taxon>Actinomycetota</taxon>
        <taxon>Actinomycetes</taxon>
        <taxon>Micromonosporales</taxon>
        <taxon>Micromonosporaceae</taxon>
        <taxon>Actinoplanes</taxon>
    </lineage>
</organism>
<protein>
    <submittedName>
        <fullName evidence="1">Uncharacterized protein</fullName>
    </submittedName>
</protein>
<dbReference type="EMBL" id="BOQL01000003">
    <property type="protein sequence ID" value="GIM63316.1"/>
    <property type="molecule type" value="Genomic_DNA"/>
</dbReference>
<dbReference type="Proteomes" id="UP000681340">
    <property type="component" value="Unassembled WGS sequence"/>
</dbReference>
<dbReference type="PROSITE" id="PS51257">
    <property type="entry name" value="PROKAR_LIPOPROTEIN"/>
    <property type="match status" value="1"/>
</dbReference>
<comment type="caution">
    <text evidence="1">The sequence shown here is derived from an EMBL/GenBank/DDBJ whole genome shotgun (WGS) entry which is preliminary data.</text>
</comment>
<name>A0A919S5Q3_9ACTN</name>
<reference evidence="1" key="1">
    <citation type="submission" date="2021-03" db="EMBL/GenBank/DDBJ databases">
        <title>Whole genome shotgun sequence of Actinoplanes auranticolor NBRC 12245.</title>
        <authorList>
            <person name="Komaki H."/>
            <person name="Tamura T."/>
        </authorList>
    </citation>
    <scope>NUCLEOTIDE SEQUENCE</scope>
    <source>
        <strain evidence="1">NBRC 12245</strain>
    </source>
</reference>
<accession>A0A919S5Q3</accession>
<evidence type="ECO:0000313" key="1">
    <source>
        <dbReference type="EMBL" id="GIM63316.1"/>
    </source>
</evidence>